<name>A0A9P9J362_9HYPO</name>
<dbReference type="Proteomes" id="UP000717696">
    <property type="component" value="Unassembled WGS sequence"/>
</dbReference>
<dbReference type="AlphaFoldDB" id="A0A9P9J362"/>
<keyword evidence="2" id="KW-1185">Reference proteome</keyword>
<feature type="non-terminal residue" evidence="1">
    <location>
        <position position="256"/>
    </location>
</feature>
<accession>A0A9P9J362</accession>
<protein>
    <submittedName>
        <fullName evidence="1">Uncharacterized protein</fullName>
    </submittedName>
</protein>
<dbReference type="EMBL" id="JAGMUU010000008">
    <property type="protein sequence ID" value="KAH7147167.1"/>
    <property type="molecule type" value="Genomic_DNA"/>
</dbReference>
<dbReference type="OrthoDB" id="4906364at2759"/>
<evidence type="ECO:0000313" key="1">
    <source>
        <dbReference type="EMBL" id="KAH7147167.1"/>
    </source>
</evidence>
<sequence length="256" mass="29030">MDPIDLGSSSRTTLKGPGDWKPWISIIQKHATASDVWAYLDPSKSDKPVLAVPLKPTYTTVKAQAAGLEALSADEFRRLEFLHNQYKTDLQVYRDKQKALTSIQLYITKTAGSYHTTIEDETDIAKQLSLLKDRVEPTSWNLEDRTLERFQSILKSPDRTKLTQWVISWQKVLTEAKKIDLPDAQGIRPTRHFLQAVSAINPAFSNFWLQMIENIARGGEKGWKEKIPDGIEISNMFEKQTPMPSMASKGGFSSYQ</sequence>
<reference evidence="1" key="1">
    <citation type="journal article" date="2021" name="Nat. Commun.">
        <title>Genetic determinants of endophytism in the Arabidopsis root mycobiome.</title>
        <authorList>
            <person name="Mesny F."/>
            <person name="Miyauchi S."/>
            <person name="Thiergart T."/>
            <person name="Pickel B."/>
            <person name="Atanasova L."/>
            <person name="Karlsson M."/>
            <person name="Huettel B."/>
            <person name="Barry K.W."/>
            <person name="Haridas S."/>
            <person name="Chen C."/>
            <person name="Bauer D."/>
            <person name="Andreopoulos W."/>
            <person name="Pangilinan J."/>
            <person name="LaButti K."/>
            <person name="Riley R."/>
            <person name="Lipzen A."/>
            <person name="Clum A."/>
            <person name="Drula E."/>
            <person name="Henrissat B."/>
            <person name="Kohler A."/>
            <person name="Grigoriev I.V."/>
            <person name="Martin F.M."/>
            <person name="Hacquard S."/>
        </authorList>
    </citation>
    <scope>NUCLEOTIDE SEQUENCE</scope>
    <source>
        <strain evidence="1">MPI-CAGE-AT-0021</strain>
    </source>
</reference>
<evidence type="ECO:0000313" key="2">
    <source>
        <dbReference type="Proteomes" id="UP000717696"/>
    </source>
</evidence>
<comment type="caution">
    <text evidence="1">The sequence shown here is derived from an EMBL/GenBank/DDBJ whole genome shotgun (WGS) entry which is preliminary data.</text>
</comment>
<proteinExistence type="predicted"/>
<gene>
    <name evidence="1" type="ORF">B0J13DRAFT_427544</name>
</gene>
<organism evidence="1 2">
    <name type="scientific">Dactylonectria estremocensis</name>
    <dbReference type="NCBI Taxonomy" id="1079267"/>
    <lineage>
        <taxon>Eukaryota</taxon>
        <taxon>Fungi</taxon>
        <taxon>Dikarya</taxon>
        <taxon>Ascomycota</taxon>
        <taxon>Pezizomycotina</taxon>
        <taxon>Sordariomycetes</taxon>
        <taxon>Hypocreomycetidae</taxon>
        <taxon>Hypocreales</taxon>
        <taxon>Nectriaceae</taxon>
        <taxon>Dactylonectria</taxon>
    </lineage>
</organism>